<dbReference type="Gene3D" id="3.40.720.10">
    <property type="entry name" value="Alkaline Phosphatase, subunit A"/>
    <property type="match status" value="1"/>
</dbReference>
<dbReference type="GO" id="GO:0005886">
    <property type="term" value="C:plasma membrane"/>
    <property type="evidence" value="ECO:0007669"/>
    <property type="project" value="UniProtKB-SubCell"/>
</dbReference>
<keyword evidence="2" id="KW-1003">Cell membrane</keyword>
<feature type="transmembrane region" description="Helical" evidence="8">
    <location>
        <begin position="118"/>
        <end position="139"/>
    </location>
</feature>
<evidence type="ECO:0000256" key="8">
    <source>
        <dbReference type="SAM" id="Phobius"/>
    </source>
</evidence>
<evidence type="ECO:0000313" key="11">
    <source>
        <dbReference type="EMBL" id="MBU3854006.1"/>
    </source>
</evidence>
<dbReference type="SUPFAM" id="SSF53649">
    <property type="entry name" value="Alkaline phosphatase-like"/>
    <property type="match status" value="1"/>
</dbReference>
<reference evidence="11" key="2">
    <citation type="submission" date="2021-04" db="EMBL/GenBank/DDBJ databases">
        <authorList>
            <person name="Gilroy R."/>
        </authorList>
    </citation>
    <scope>NUCLEOTIDE SEQUENCE</scope>
    <source>
        <strain evidence="11">G3-2149</strain>
    </source>
</reference>
<dbReference type="Proteomes" id="UP000823865">
    <property type="component" value="Unassembled WGS sequence"/>
</dbReference>
<evidence type="ECO:0000256" key="4">
    <source>
        <dbReference type="ARBA" id="ARBA00022679"/>
    </source>
</evidence>
<protein>
    <submittedName>
        <fullName evidence="11">Phosphoethanolamine--lipid A transferase EptA</fullName>
    </submittedName>
</protein>
<dbReference type="Pfam" id="PF08019">
    <property type="entry name" value="EptA_B_N"/>
    <property type="match status" value="1"/>
</dbReference>
<dbReference type="CDD" id="cd16017">
    <property type="entry name" value="LptA"/>
    <property type="match status" value="1"/>
</dbReference>
<dbReference type="PANTHER" id="PTHR30443">
    <property type="entry name" value="INNER MEMBRANE PROTEIN"/>
    <property type="match status" value="1"/>
</dbReference>
<evidence type="ECO:0000256" key="6">
    <source>
        <dbReference type="ARBA" id="ARBA00022989"/>
    </source>
</evidence>
<comment type="caution">
    <text evidence="11">The sequence shown here is derived from an EMBL/GenBank/DDBJ whole genome shotgun (WGS) entry which is preliminary data.</text>
</comment>
<feature type="transmembrane region" description="Helical" evidence="8">
    <location>
        <begin position="76"/>
        <end position="98"/>
    </location>
</feature>
<dbReference type="InterPro" id="IPR058130">
    <property type="entry name" value="PEA_transf_C"/>
</dbReference>
<dbReference type="InterPro" id="IPR000917">
    <property type="entry name" value="Sulfatase_N"/>
</dbReference>
<comment type="subcellular location">
    <subcellularLocation>
        <location evidence="1">Cell inner membrane</location>
        <topology evidence="1">Multi-pass membrane protein</topology>
    </subcellularLocation>
</comment>
<keyword evidence="4 11" id="KW-0808">Transferase</keyword>
<accession>A0A9E2L6R4</accession>
<dbReference type="InterPro" id="IPR040423">
    <property type="entry name" value="PEA_transferase"/>
</dbReference>
<keyword evidence="3" id="KW-0997">Cell inner membrane</keyword>
<dbReference type="PANTHER" id="PTHR30443:SF0">
    <property type="entry name" value="PHOSPHOETHANOLAMINE TRANSFERASE EPTA"/>
    <property type="match status" value="1"/>
</dbReference>
<evidence type="ECO:0000256" key="2">
    <source>
        <dbReference type="ARBA" id="ARBA00022475"/>
    </source>
</evidence>
<evidence type="ECO:0000256" key="1">
    <source>
        <dbReference type="ARBA" id="ARBA00004429"/>
    </source>
</evidence>
<dbReference type="NCBIfam" id="NF007160">
    <property type="entry name" value="PRK09598.1"/>
    <property type="match status" value="1"/>
</dbReference>
<dbReference type="AlphaFoldDB" id="A0A9E2L6R4"/>
<feature type="transmembrane region" description="Helical" evidence="8">
    <location>
        <begin position="151"/>
        <end position="171"/>
    </location>
</feature>
<dbReference type="EMBL" id="JAHLFU010000197">
    <property type="protein sequence ID" value="MBU3854006.1"/>
    <property type="molecule type" value="Genomic_DNA"/>
</dbReference>
<feature type="transmembrane region" description="Helical" evidence="8">
    <location>
        <begin position="9"/>
        <end position="30"/>
    </location>
</feature>
<proteinExistence type="predicted"/>
<keyword evidence="7 8" id="KW-0472">Membrane</keyword>
<sequence>MADFLKNKISLTVMSAVLSVFTLIAYHWPFFRLVTDNVKADLNGVLITVSLVVLMLALNFFFYTLVLYLGRIVGKCLLALLFVGNAICLYFINTYQVLVTDKMMGNVFNTQYSEASGFFSGQALLYILFLGILPAVYLFMQKTDYGKPKRFFAGAGLSLALALLIALGNMTNWPWIDRHATKLGSLLMPWSYTVNSIRFYNAEKKRNRKAIPLPDARIATPGKDVCVLIIGESARRENFSLYGYGKPTNPLLEKDSVTALMAEAAATYTTAGVKAILDHKPTKKLYEILPNYLFRNGVDVTWRTTNWGEPPVHIDKYYKAKDLQKMNPEADGKYDEILLAGLKEEILSCTKDKMLVILHTSTSHGPTYNKKYPAKFEVFTPVCTTVEMAKANPKELMNAYDNTIVYTDYLVHSVIEMLKDVPQRRSCVLFVSDHGESLGEGNLYMHGVPMAVAPKEQIEIPFIVWTSDKNLKIRPDQKVGQYHVFHSVLSFLGIDSPVYDQEKDIFAGNKN</sequence>
<evidence type="ECO:0000259" key="10">
    <source>
        <dbReference type="Pfam" id="PF08019"/>
    </source>
</evidence>
<dbReference type="GO" id="GO:0016776">
    <property type="term" value="F:phosphotransferase activity, phosphate group as acceptor"/>
    <property type="evidence" value="ECO:0007669"/>
    <property type="project" value="TreeGrafter"/>
</dbReference>
<dbReference type="InterPro" id="IPR017850">
    <property type="entry name" value="Alkaline_phosphatase_core_sf"/>
</dbReference>
<dbReference type="Pfam" id="PF00884">
    <property type="entry name" value="Sulfatase"/>
    <property type="match status" value="1"/>
</dbReference>
<name>A0A9E2L6R4_9BACT</name>
<dbReference type="InterPro" id="IPR012549">
    <property type="entry name" value="EptA-like_N"/>
</dbReference>
<reference evidence="11" key="1">
    <citation type="journal article" date="2021" name="PeerJ">
        <title>Extensive microbial diversity within the chicken gut microbiome revealed by metagenomics and culture.</title>
        <authorList>
            <person name="Gilroy R."/>
            <person name="Ravi A."/>
            <person name="Getino M."/>
            <person name="Pursley I."/>
            <person name="Horton D.L."/>
            <person name="Alikhan N.F."/>
            <person name="Baker D."/>
            <person name="Gharbi K."/>
            <person name="Hall N."/>
            <person name="Watson M."/>
            <person name="Adriaenssens E.M."/>
            <person name="Foster-Nyarko E."/>
            <person name="Jarju S."/>
            <person name="Secka A."/>
            <person name="Antonio M."/>
            <person name="Oren A."/>
            <person name="Chaudhuri R.R."/>
            <person name="La Ragione R."/>
            <person name="Hildebrand F."/>
            <person name="Pallen M.J."/>
        </authorList>
    </citation>
    <scope>NUCLEOTIDE SEQUENCE</scope>
    <source>
        <strain evidence="11">G3-2149</strain>
    </source>
</reference>
<gene>
    <name evidence="11" type="primary">eptA</name>
    <name evidence="11" type="ORF">H9789_09400</name>
</gene>
<keyword evidence="6 8" id="KW-1133">Transmembrane helix</keyword>
<dbReference type="GO" id="GO:0009244">
    <property type="term" value="P:lipopolysaccharide core region biosynthetic process"/>
    <property type="evidence" value="ECO:0007669"/>
    <property type="project" value="TreeGrafter"/>
</dbReference>
<evidence type="ECO:0000256" key="3">
    <source>
        <dbReference type="ARBA" id="ARBA00022519"/>
    </source>
</evidence>
<feature type="domain" description="Sulfatase N-terminal" evidence="9">
    <location>
        <begin position="227"/>
        <end position="494"/>
    </location>
</feature>
<evidence type="ECO:0000256" key="7">
    <source>
        <dbReference type="ARBA" id="ARBA00023136"/>
    </source>
</evidence>
<organism evidence="11 12">
    <name type="scientific">Candidatus Paraprevotella stercoravium</name>
    <dbReference type="NCBI Taxonomy" id="2838725"/>
    <lineage>
        <taxon>Bacteria</taxon>
        <taxon>Pseudomonadati</taxon>
        <taxon>Bacteroidota</taxon>
        <taxon>Bacteroidia</taxon>
        <taxon>Bacteroidales</taxon>
        <taxon>Prevotellaceae</taxon>
        <taxon>Paraprevotella</taxon>
    </lineage>
</organism>
<feature type="transmembrane region" description="Helical" evidence="8">
    <location>
        <begin position="42"/>
        <end position="69"/>
    </location>
</feature>
<feature type="domain" description="Phosphoethanolamine transferase N-terminal" evidence="10">
    <location>
        <begin position="61"/>
        <end position="201"/>
    </location>
</feature>
<evidence type="ECO:0000313" key="12">
    <source>
        <dbReference type="Proteomes" id="UP000823865"/>
    </source>
</evidence>
<evidence type="ECO:0000256" key="5">
    <source>
        <dbReference type="ARBA" id="ARBA00022692"/>
    </source>
</evidence>
<evidence type="ECO:0000259" key="9">
    <source>
        <dbReference type="Pfam" id="PF00884"/>
    </source>
</evidence>
<keyword evidence="5 8" id="KW-0812">Transmembrane</keyword>